<feature type="domain" description="Laminin IV type A" evidence="11">
    <location>
        <begin position="1"/>
        <end position="92"/>
    </location>
</feature>
<keyword evidence="7" id="KW-0424">Laminin EGF-like domain</keyword>
<evidence type="ECO:0000313" key="12">
    <source>
        <dbReference type="EMBL" id="KFB41337.1"/>
    </source>
</evidence>
<dbReference type="Gene3D" id="2.170.300.10">
    <property type="entry name" value="Tie2 ligand-binding domain superfamily"/>
    <property type="match status" value="1"/>
</dbReference>
<dbReference type="GO" id="GO:0048513">
    <property type="term" value="P:animal organ development"/>
    <property type="evidence" value="ECO:0007669"/>
    <property type="project" value="UniProtKB-ARBA"/>
</dbReference>
<protein>
    <submittedName>
        <fullName evidence="12">AGAP003656-PA-like protein</fullName>
    </submittedName>
</protein>
<dbReference type="VEuPathDB" id="VectorBase:ASIS007816"/>
<dbReference type="InterPro" id="IPR036880">
    <property type="entry name" value="Kunitz_BPTI_sf"/>
</dbReference>
<keyword evidence="6" id="KW-0325">Glycoprotein</keyword>
<dbReference type="AlphaFoldDB" id="A0A084VTP3"/>
<feature type="domain" description="BPTI/Kunitz inhibitor" evidence="10">
    <location>
        <begin position="214"/>
        <end position="264"/>
    </location>
</feature>
<evidence type="ECO:0000259" key="11">
    <source>
        <dbReference type="PROSITE" id="PS51115"/>
    </source>
</evidence>
<dbReference type="Gene3D" id="2.40.128.620">
    <property type="match status" value="1"/>
</dbReference>
<feature type="region of interest" description="Disordered" evidence="9">
    <location>
        <begin position="447"/>
        <end position="498"/>
    </location>
</feature>
<dbReference type="PANTHER" id="PTHR10083">
    <property type="entry name" value="KUNITZ-TYPE PROTEASE INHIBITOR-RELATED"/>
    <property type="match status" value="1"/>
</dbReference>
<dbReference type="EMBL" id="ATLV01016377">
    <property type="status" value="NOT_ANNOTATED_CDS"/>
    <property type="molecule type" value="Genomic_DNA"/>
</dbReference>
<dbReference type="EMBL" id="ATLV01016376">
    <property type="status" value="NOT_ANNOTATED_CDS"/>
    <property type="molecule type" value="Genomic_DNA"/>
</dbReference>
<reference evidence="12 14" key="1">
    <citation type="journal article" date="2014" name="BMC Genomics">
        <title>Genome sequence of Anopheles sinensis provides insight into genetics basis of mosquito competence for malaria parasites.</title>
        <authorList>
            <person name="Zhou D."/>
            <person name="Zhang D."/>
            <person name="Ding G."/>
            <person name="Shi L."/>
            <person name="Hou Q."/>
            <person name="Ye Y."/>
            <person name="Xu Y."/>
            <person name="Zhou H."/>
            <person name="Xiong C."/>
            <person name="Li S."/>
            <person name="Yu J."/>
            <person name="Hong S."/>
            <person name="Yu X."/>
            <person name="Zou P."/>
            <person name="Chen C."/>
            <person name="Chang X."/>
            <person name="Wang W."/>
            <person name="Lv Y."/>
            <person name="Sun Y."/>
            <person name="Ma L."/>
            <person name="Shen B."/>
            <person name="Zhu C."/>
        </authorList>
    </citation>
    <scope>NUCLEOTIDE SEQUENCE [LARGE SCALE GENOMIC DNA]</scope>
</reference>
<dbReference type="PROSITE" id="PS50068">
    <property type="entry name" value="LDLRA_2"/>
    <property type="match status" value="1"/>
</dbReference>
<dbReference type="InterPro" id="IPR020901">
    <property type="entry name" value="Prtase_inh_Kunz-CS"/>
</dbReference>
<proteinExistence type="predicted"/>
<evidence type="ECO:0000256" key="8">
    <source>
        <dbReference type="PROSITE-ProRule" id="PRU00124"/>
    </source>
</evidence>
<dbReference type="GO" id="GO:0005604">
    <property type="term" value="C:basement membrane"/>
    <property type="evidence" value="ECO:0007669"/>
    <property type="project" value="UniProtKB-ARBA"/>
</dbReference>
<dbReference type="Pfam" id="PF00014">
    <property type="entry name" value="Kunitz_BPTI"/>
    <property type="match status" value="1"/>
</dbReference>
<dbReference type="InterPro" id="IPR002223">
    <property type="entry name" value="Kunitz_BPTI"/>
</dbReference>
<dbReference type="EMBL" id="KE525079">
    <property type="protein sequence ID" value="KFB41337.1"/>
    <property type="molecule type" value="Genomic_DNA"/>
</dbReference>
<dbReference type="PROSITE" id="PS00280">
    <property type="entry name" value="BPTI_KUNITZ_1"/>
    <property type="match status" value="1"/>
</dbReference>
<dbReference type="InterPro" id="IPR056863">
    <property type="entry name" value="LMN_ATRN_NET-like_EGF"/>
</dbReference>
<dbReference type="PROSITE" id="PS50279">
    <property type="entry name" value="BPTI_KUNITZ_2"/>
    <property type="match status" value="1"/>
</dbReference>
<dbReference type="VEuPathDB" id="VectorBase:ASIC008820"/>
<organism evidence="12">
    <name type="scientific">Anopheles sinensis</name>
    <name type="common">Mosquito</name>
    <dbReference type="NCBI Taxonomy" id="74873"/>
    <lineage>
        <taxon>Eukaryota</taxon>
        <taxon>Metazoa</taxon>
        <taxon>Ecdysozoa</taxon>
        <taxon>Arthropoda</taxon>
        <taxon>Hexapoda</taxon>
        <taxon>Insecta</taxon>
        <taxon>Pterygota</taxon>
        <taxon>Neoptera</taxon>
        <taxon>Endopterygota</taxon>
        <taxon>Diptera</taxon>
        <taxon>Nematocera</taxon>
        <taxon>Culicoidea</taxon>
        <taxon>Culicidae</taxon>
        <taxon>Anophelinae</taxon>
        <taxon>Anopheles</taxon>
    </lineage>
</organism>
<dbReference type="Pfam" id="PF24973">
    <property type="entry name" value="EGF_LMN_ATRN"/>
    <property type="match status" value="1"/>
</dbReference>
<evidence type="ECO:0000313" key="13">
    <source>
        <dbReference type="EnsemblMetazoa" id="ASIC008820-PA"/>
    </source>
</evidence>
<keyword evidence="4" id="KW-0722">Serine protease inhibitor</keyword>
<dbReference type="InterPro" id="IPR050098">
    <property type="entry name" value="TFPI/VKTCI-like"/>
</dbReference>
<keyword evidence="3" id="KW-0677">Repeat</keyword>
<dbReference type="PRINTS" id="PR00759">
    <property type="entry name" value="BASICPTASE"/>
</dbReference>
<dbReference type="CDD" id="cd00055">
    <property type="entry name" value="EGF_Lam"/>
    <property type="match status" value="1"/>
</dbReference>
<name>A0A084VTP3_ANOSI</name>
<evidence type="ECO:0000256" key="1">
    <source>
        <dbReference type="ARBA" id="ARBA00022690"/>
    </source>
</evidence>
<feature type="region of interest" description="Disordered" evidence="9">
    <location>
        <begin position="265"/>
        <end position="336"/>
    </location>
</feature>
<feature type="compositionally biased region" description="Basic and acidic residues" evidence="9">
    <location>
        <begin position="265"/>
        <end position="276"/>
    </location>
</feature>
<dbReference type="PROSITE" id="PS01248">
    <property type="entry name" value="EGF_LAM_1"/>
    <property type="match status" value="1"/>
</dbReference>
<evidence type="ECO:0000256" key="4">
    <source>
        <dbReference type="ARBA" id="ARBA00022900"/>
    </source>
</evidence>
<keyword evidence="2" id="KW-0732">Signal</keyword>
<dbReference type="OrthoDB" id="10055367at2759"/>
<feature type="compositionally biased region" description="Polar residues" evidence="9">
    <location>
        <begin position="291"/>
        <end position="303"/>
    </location>
</feature>
<dbReference type="Proteomes" id="UP000030765">
    <property type="component" value="Unassembled WGS sequence"/>
</dbReference>
<dbReference type="InterPro" id="IPR002049">
    <property type="entry name" value="LE_dom"/>
</dbReference>
<keyword evidence="14" id="KW-1185">Reference proteome</keyword>
<dbReference type="Pfam" id="PF00052">
    <property type="entry name" value="Laminin_B"/>
    <property type="match status" value="1"/>
</dbReference>
<accession>A0A084VTP3</accession>
<sequence>MTLLHFRSIDILPNVPNNYSVPILEEYWQNYYDNNTITREELLTALANVTDIFIRATYYTASEEAAISYISMDIAREATANASGTRAWPVEHCQCPQGHKGLSCEDCESGFFKGEQGLCQPCACNGRSEECNPLTGVCLNCQNNTYGPNCERYNHLYIYKPQFTVETSSEITRDLNLTKLDLVPPTEFGVGDTEANMLNRVKANKSEVRSEDTCHLLAEVGECQNYTSRWYYDNKEQRCRHFYYGGCGGNGNNFADNQSCASRCADDGVNGREEPVSAKSVQPETPPPKQPSGQFEHSHSQLPMDNPKRQHVQDGLEDIEGSGGYSGDGPDDLPDRTDVTYKMNITFAQPYKSIELDFTKFAEVQQLVKQLVDDALLVNARVVLDDLDAYPGNDQLTLVQAELTDVSKEFSAGFIKEQIRKRLGVGGTLLRPDGLEVKLDDGILDEEGDEDYATDNSAESVTDLVPPKPTFQDSPRPPVHEPAQTPEPDRSGGPTNLCRGDDKIPCGQTSVFICEVQRCDGRRDCPNGEDETPEACGTLQMHALLGCNTKK</sequence>
<dbReference type="Gene3D" id="4.10.410.10">
    <property type="entry name" value="Pancreatic trypsin inhibitor Kunitz domain"/>
    <property type="match status" value="1"/>
</dbReference>
<evidence type="ECO:0000256" key="9">
    <source>
        <dbReference type="SAM" id="MobiDB-lite"/>
    </source>
</evidence>
<dbReference type="EnsemblMetazoa" id="ASIC008820-RA">
    <property type="protein sequence ID" value="ASIC008820-PA"/>
    <property type="gene ID" value="ASIC008820"/>
</dbReference>
<dbReference type="FunFam" id="2.10.25.10:FF:000188">
    <property type="entry name" value="Laminin subunit gamma 2"/>
    <property type="match status" value="1"/>
</dbReference>
<evidence type="ECO:0000259" key="10">
    <source>
        <dbReference type="PROSITE" id="PS50279"/>
    </source>
</evidence>
<dbReference type="SMART" id="SM00180">
    <property type="entry name" value="EGF_Lam"/>
    <property type="match status" value="1"/>
</dbReference>
<dbReference type="InterPro" id="IPR000034">
    <property type="entry name" value="Laminin_IV"/>
</dbReference>
<gene>
    <name evidence="12" type="ORF">ZHAS_00008820</name>
</gene>
<dbReference type="Pfam" id="PF00053">
    <property type="entry name" value="EGF_laminin"/>
    <property type="match status" value="1"/>
</dbReference>
<comment type="caution">
    <text evidence="8">Lacks conserved residue(s) required for the propagation of feature annotation.</text>
</comment>
<evidence type="ECO:0000256" key="3">
    <source>
        <dbReference type="ARBA" id="ARBA00022737"/>
    </source>
</evidence>
<dbReference type="InterPro" id="IPR002172">
    <property type="entry name" value="LDrepeatLR_classA_rpt"/>
</dbReference>
<dbReference type="STRING" id="74873.A0A084VTP3"/>
<keyword evidence="5" id="KW-1015">Disulfide bond</keyword>
<dbReference type="GO" id="GO:0004867">
    <property type="term" value="F:serine-type endopeptidase inhibitor activity"/>
    <property type="evidence" value="ECO:0007669"/>
    <property type="project" value="UniProtKB-KW"/>
</dbReference>
<evidence type="ECO:0000256" key="5">
    <source>
        <dbReference type="ARBA" id="ARBA00023157"/>
    </source>
</evidence>
<reference evidence="13" key="2">
    <citation type="submission" date="2020-05" db="UniProtKB">
        <authorList>
            <consortium name="EnsemblMetazoa"/>
        </authorList>
    </citation>
    <scope>IDENTIFICATION</scope>
</reference>
<dbReference type="SUPFAM" id="SSF57196">
    <property type="entry name" value="EGF/Laminin"/>
    <property type="match status" value="1"/>
</dbReference>
<evidence type="ECO:0000256" key="6">
    <source>
        <dbReference type="ARBA" id="ARBA00023180"/>
    </source>
</evidence>
<dbReference type="PROSITE" id="PS51115">
    <property type="entry name" value="LAMININ_IVA"/>
    <property type="match status" value="1"/>
</dbReference>
<evidence type="ECO:0000256" key="7">
    <source>
        <dbReference type="ARBA" id="ARBA00023292"/>
    </source>
</evidence>
<dbReference type="SUPFAM" id="SSF57362">
    <property type="entry name" value="BPTI-like"/>
    <property type="match status" value="1"/>
</dbReference>
<keyword evidence="1" id="KW-0646">Protease inhibitor</keyword>
<dbReference type="FunFam" id="4.10.410.10:FF:000020">
    <property type="entry name" value="Collagen, type VI, alpha 3"/>
    <property type="match status" value="1"/>
</dbReference>
<dbReference type="SMART" id="SM00131">
    <property type="entry name" value="KU"/>
    <property type="match status" value="1"/>
</dbReference>
<evidence type="ECO:0000313" key="14">
    <source>
        <dbReference type="Proteomes" id="UP000030765"/>
    </source>
</evidence>
<dbReference type="GO" id="GO:0048731">
    <property type="term" value="P:system development"/>
    <property type="evidence" value="ECO:0007669"/>
    <property type="project" value="UniProtKB-ARBA"/>
</dbReference>
<evidence type="ECO:0000256" key="2">
    <source>
        <dbReference type="ARBA" id="ARBA00022729"/>
    </source>
</evidence>